<protein>
    <submittedName>
        <fullName evidence="7">Predicted arabinose efflux permease, MFS family</fullName>
    </submittedName>
</protein>
<gene>
    <name evidence="7" type="ORF">SAMN05518863_11734</name>
</gene>
<evidence type="ECO:0000313" key="7">
    <source>
        <dbReference type="EMBL" id="SFL03710.1"/>
    </source>
</evidence>
<accession>A0A1I4EFE4</accession>
<dbReference type="PROSITE" id="PS50850">
    <property type="entry name" value="MFS"/>
    <property type="match status" value="1"/>
</dbReference>
<keyword evidence="5" id="KW-0472">Membrane</keyword>
<comment type="subcellular location">
    <subcellularLocation>
        <location evidence="1">Cell membrane</location>
        <topology evidence="1">Multi-pass membrane protein</topology>
    </subcellularLocation>
</comment>
<keyword evidence="8" id="KW-1185">Reference proteome</keyword>
<dbReference type="SUPFAM" id="SSF103473">
    <property type="entry name" value="MFS general substrate transporter"/>
    <property type="match status" value="1"/>
</dbReference>
<keyword evidence="2" id="KW-1003">Cell membrane</keyword>
<evidence type="ECO:0000256" key="2">
    <source>
        <dbReference type="ARBA" id="ARBA00022475"/>
    </source>
</evidence>
<feature type="domain" description="Major facilitator superfamily (MFS) profile" evidence="6">
    <location>
        <begin position="1"/>
        <end position="370"/>
    </location>
</feature>
<dbReference type="InterPro" id="IPR050189">
    <property type="entry name" value="MFS_Efflux_Transporters"/>
</dbReference>
<evidence type="ECO:0000256" key="4">
    <source>
        <dbReference type="ARBA" id="ARBA00022989"/>
    </source>
</evidence>
<keyword evidence="4" id="KW-1133">Transmembrane helix</keyword>
<evidence type="ECO:0000313" key="8">
    <source>
        <dbReference type="Proteomes" id="UP000198841"/>
    </source>
</evidence>
<reference evidence="7 8" key="1">
    <citation type="submission" date="2016-10" db="EMBL/GenBank/DDBJ databases">
        <authorList>
            <person name="Varghese N."/>
            <person name="Submissions S."/>
        </authorList>
    </citation>
    <scope>NUCLEOTIDE SEQUENCE [LARGE SCALE GENOMIC DNA]</scope>
    <source>
        <strain evidence="7 8">YR512</strain>
    </source>
</reference>
<organism evidence="7 8">
    <name type="scientific">Candidatus Pantoea symbiotica</name>
    <dbReference type="NCBI Taxonomy" id="1884370"/>
    <lineage>
        <taxon>Bacteria</taxon>
        <taxon>Pseudomonadati</taxon>
        <taxon>Pseudomonadota</taxon>
        <taxon>Gammaproteobacteria</taxon>
        <taxon>Enterobacterales</taxon>
        <taxon>Erwiniaceae</taxon>
        <taxon>Pantoea</taxon>
    </lineage>
</organism>
<dbReference type="Gene3D" id="1.20.1250.20">
    <property type="entry name" value="MFS general substrate transporter like domains"/>
    <property type="match status" value="2"/>
</dbReference>
<evidence type="ECO:0000259" key="6">
    <source>
        <dbReference type="PROSITE" id="PS50850"/>
    </source>
</evidence>
<dbReference type="Pfam" id="PF07690">
    <property type="entry name" value="MFS_1"/>
    <property type="match status" value="1"/>
</dbReference>
<dbReference type="Proteomes" id="UP000198841">
    <property type="component" value="Unassembled WGS sequence"/>
</dbReference>
<dbReference type="InterPro" id="IPR036259">
    <property type="entry name" value="MFS_trans_sf"/>
</dbReference>
<dbReference type="PANTHER" id="PTHR43124">
    <property type="entry name" value="PURINE EFFLUX PUMP PBUE"/>
    <property type="match status" value="1"/>
</dbReference>
<evidence type="ECO:0000256" key="5">
    <source>
        <dbReference type="ARBA" id="ARBA00023136"/>
    </source>
</evidence>
<comment type="caution">
    <text evidence="7">The sequence shown here is derived from an EMBL/GenBank/DDBJ whole genome shotgun (WGS) entry which is preliminary data.</text>
</comment>
<dbReference type="InterPro" id="IPR020846">
    <property type="entry name" value="MFS_dom"/>
</dbReference>
<sequence>MKATTLGLTGFSLIAVTYGMARFAWGLMMPEVMHAIPFTPRVSGVLSACSFAAYCVAVLIAPMMTARAGPRFPAAVAALCAALGLLIISIAVSAWMLGVGLFIAGMSAGLASPALASAVSQRIEAEQQPQMNTVINAGTSMGIMLSVPILYWLPGGWRVACGVFAMLALNCLMPIWRQLPHQSENSGHESWLSHMRQRSMQKLIIIALISGIASAAWWSFGPDLLHHIDVSDRIVSLLWLMGGAAGIIGAFTGPMAKWIGMKWVYWLSQCCLAVPLLLLAFSHHYSIWLFPAVALGGAAYVTLSGVLLVWGAAATENAPAIGVGILFFMLATGQVIGSLLFGQFYAQAGASTALMLFAALPLLMMLVIRR</sequence>
<dbReference type="PANTHER" id="PTHR43124:SF3">
    <property type="entry name" value="CHLORAMPHENICOL EFFLUX PUMP RV0191"/>
    <property type="match status" value="1"/>
</dbReference>
<dbReference type="InterPro" id="IPR011701">
    <property type="entry name" value="MFS"/>
</dbReference>
<evidence type="ECO:0000256" key="1">
    <source>
        <dbReference type="ARBA" id="ARBA00004651"/>
    </source>
</evidence>
<proteinExistence type="predicted"/>
<dbReference type="EMBL" id="FOSD01000017">
    <property type="protein sequence ID" value="SFL03710.1"/>
    <property type="molecule type" value="Genomic_DNA"/>
</dbReference>
<evidence type="ECO:0000256" key="3">
    <source>
        <dbReference type="ARBA" id="ARBA00022692"/>
    </source>
</evidence>
<dbReference type="RefSeq" id="WP_008106111.1">
    <property type="nucleotide sequence ID" value="NZ_FOSD01000017.1"/>
</dbReference>
<keyword evidence="3" id="KW-0812">Transmembrane</keyword>
<name>A0A1I4EFE4_9GAMM</name>